<organism evidence="1 2">
    <name type="scientific">Micromonospora sonneratiae</name>
    <dbReference type="NCBI Taxonomy" id="1184706"/>
    <lineage>
        <taxon>Bacteria</taxon>
        <taxon>Bacillati</taxon>
        <taxon>Actinomycetota</taxon>
        <taxon>Actinomycetes</taxon>
        <taxon>Micromonosporales</taxon>
        <taxon>Micromonosporaceae</taxon>
        <taxon>Micromonospora</taxon>
    </lineage>
</organism>
<comment type="caution">
    <text evidence="1">The sequence shown here is derived from an EMBL/GenBank/DDBJ whole genome shotgun (WGS) entry which is preliminary data.</text>
</comment>
<name>A0ABW3YG96_9ACTN</name>
<keyword evidence="2" id="KW-1185">Reference proteome</keyword>
<dbReference type="Proteomes" id="UP001597260">
    <property type="component" value="Unassembled WGS sequence"/>
</dbReference>
<dbReference type="EMBL" id="JBHTMP010000028">
    <property type="protein sequence ID" value="MFD1323140.1"/>
    <property type="molecule type" value="Genomic_DNA"/>
</dbReference>
<protein>
    <submittedName>
        <fullName evidence="1">Uncharacterized protein</fullName>
    </submittedName>
</protein>
<evidence type="ECO:0000313" key="2">
    <source>
        <dbReference type="Proteomes" id="UP001597260"/>
    </source>
</evidence>
<gene>
    <name evidence="1" type="ORF">ACFQ4H_18790</name>
</gene>
<evidence type="ECO:0000313" key="1">
    <source>
        <dbReference type="EMBL" id="MFD1323140.1"/>
    </source>
</evidence>
<proteinExistence type="predicted"/>
<accession>A0ABW3YG96</accession>
<dbReference type="RefSeq" id="WP_377572291.1">
    <property type="nucleotide sequence ID" value="NZ_JBHTMP010000028.1"/>
</dbReference>
<sequence>MPIPLRINTHGQLDPSGLLVRARKSKSGGLSLRNCPKWLAVRGDFVFVGGPVKIGKGSLLAKNSRMPLLRVLDLIE</sequence>
<reference evidence="2" key="1">
    <citation type="journal article" date="2019" name="Int. J. Syst. Evol. Microbiol.">
        <title>The Global Catalogue of Microorganisms (GCM) 10K type strain sequencing project: providing services to taxonomists for standard genome sequencing and annotation.</title>
        <authorList>
            <consortium name="The Broad Institute Genomics Platform"/>
            <consortium name="The Broad Institute Genome Sequencing Center for Infectious Disease"/>
            <person name="Wu L."/>
            <person name="Ma J."/>
        </authorList>
    </citation>
    <scope>NUCLEOTIDE SEQUENCE [LARGE SCALE GENOMIC DNA]</scope>
    <source>
        <strain evidence="2">JCM 31037</strain>
    </source>
</reference>